<evidence type="ECO:0000259" key="1">
    <source>
        <dbReference type="Pfam" id="PF01494"/>
    </source>
</evidence>
<comment type="caution">
    <text evidence="3">The sequence shown here is derived from an EMBL/GenBank/DDBJ whole genome shotgun (WGS) entry which is preliminary data.</text>
</comment>
<dbReference type="GO" id="GO:0071949">
    <property type="term" value="F:FAD binding"/>
    <property type="evidence" value="ECO:0007669"/>
    <property type="project" value="InterPro"/>
</dbReference>
<dbReference type="SUPFAM" id="SSF51905">
    <property type="entry name" value="FAD/NAD(P)-binding domain"/>
    <property type="match status" value="1"/>
</dbReference>
<dbReference type="Proteomes" id="UP000006001">
    <property type="component" value="Unassembled WGS sequence"/>
</dbReference>
<dbReference type="HOGENOM" id="CLU_028644_3_0_11"/>
<accession>D0WFX2</accession>
<dbReference type="STRING" id="649764.HMPREF0762_00722"/>
<dbReference type="PIRSF" id="PIRSF038984">
    <property type="entry name" value="FAD_binding_protein"/>
    <property type="match status" value="1"/>
</dbReference>
<dbReference type="Pfam" id="PF01494">
    <property type="entry name" value="FAD_binding_3"/>
    <property type="match status" value="1"/>
</dbReference>
<reference evidence="3" key="1">
    <citation type="submission" date="2009-10" db="EMBL/GenBank/DDBJ databases">
        <authorList>
            <person name="Weinstock G."/>
            <person name="Sodergren E."/>
            <person name="Clifton S."/>
            <person name="Fulton L."/>
            <person name="Fulton B."/>
            <person name="Courtney L."/>
            <person name="Fronick C."/>
            <person name="Harrison M."/>
            <person name="Strong C."/>
            <person name="Farmer C."/>
            <person name="Delahaunty K."/>
            <person name="Markovic C."/>
            <person name="Hall O."/>
            <person name="Minx P."/>
            <person name="Tomlinson C."/>
            <person name="Mitreva M."/>
            <person name="Nelson J."/>
            <person name="Hou S."/>
            <person name="Wollam A."/>
            <person name="Pepin K.H."/>
            <person name="Johnson M."/>
            <person name="Bhonagiri V."/>
            <person name="Nash W.E."/>
            <person name="Warren W."/>
            <person name="Chinwalla A."/>
            <person name="Mardis E.R."/>
            <person name="Wilson R.K."/>
        </authorList>
    </citation>
    <scope>NUCLEOTIDE SEQUENCE [LARGE SCALE GENOMIC DNA]</scope>
    <source>
        <strain evidence="3">ATCC 700122</strain>
    </source>
</reference>
<dbReference type="InterPro" id="IPR049516">
    <property type="entry name" value="FAD-depend_C"/>
</dbReference>
<dbReference type="Gene3D" id="3.30.70.2700">
    <property type="match status" value="1"/>
</dbReference>
<dbReference type="EMBL" id="ACUX02000006">
    <property type="protein sequence ID" value="EEZ61385.1"/>
    <property type="molecule type" value="Genomic_DNA"/>
</dbReference>
<feature type="domain" description="FAD-binding" evidence="1">
    <location>
        <begin position="107"/>
        <end position="145"/>
    </location>
</feature>
<feature type="domain" description="FAD-dependent protein C-terminal" evidence="2">
    <location>
        <begin position="294"/>
        <end position="491"/>
    </location>
</feature>
<protein>
    <submittedName>
        <fullName evidence="3">FAD dependent oxidoreductase</fullName>
    </submittedName>
</protein>
<dbReference type="RefSeq" id="WP_006361967.1">
    <property type="nucleotide sequence ID" value="NZ_GG700630.1"/>
</dbReference>
<evidence type="ECO:0000313" key="3">
    <source>
        <dbReference type="EMBL" id="EEZ61385.1"/>
    </source>
</evidence>
<dbReference type="PANTHER" id="PTHR42842:SF3">
    <property type="entry name" value="FAD_NAD(P)-BINDING OXIDOREDUCTASE FAMILY PROTEIN"/>
    <property type="match status" value="1"/>
</dbReference>
<dbReference type="InterPro" id="IPR002938">
    <property type="entry name" value="FAD-bd"/>
</dbReference>
<dbReference type="eggNOG" id="COG2509">
    <property type="taxonomic scope" value="Bacteria"/>
</dbReference>
<dbReference type="InterPro" id="IPR036188">
    <property type="entry name" value="FAD/NAD-bd_sf"/>
</dbReference>
<dbReference type="AlphaFoldDB" id="D0WFX2"/>
<sequence>MLEIRNLALPLDFGLEGGEGIARAAIARVLGVKPAALGGVRLMRRSVDARKKAHVRFVGTFAVDVPDAVERRVLARPSKGPARISAYEEPTPYRVADVSNTDAPRPIVVGFGPAGMFAALVLAQAGMRPIVLERGDDAHARTKAVRAFEEGGALDAESNVQFGEGGAGTFSDGKLTTNIKDPRCRTVLEAFAAAGAPEEILWKAKPHIGTDLLPDIVANLRFRIESLGGEVRFRARMTKLPMRDGAVCGVGVRDGRTGEECTIPARDVIVACGHSARDTFRMIHGRGFVFERKPFAMGVRLEHPQKLVDSIQYGPAAGHPALGAADYKLAVHLPSGRGVYTFCMCPGGQVVCAASEEGGVCVNGMSRFARDGANANAALLVEVKPGDLPGDDVFAGIELQRRVEAAAYRAGGGDYRAPAQTLGDFLEGKGAADPPQTVVPTYARGVAWCDLHDVLPEFIVDAIREAMPLLDAKMRGFGDPDAVLTAVEARSSSPVRIVRDRATLQARLRDTQGASGCAVGVAADRAESEAAEVSFAGRTEVGRTGLFPAGEGAGYAGGIMSAAVDGMRAAEAVIAQYAEG</sequence>
<dbReference type="InterPro" id="IPR028348">
    <property type="entry name" value="FAD-binding_protein"/>
</dbReference>
<keyword evidence="4" id="KW-1185">Reference proteome</keyword>
<proteinExistence type="predicted"/>
<dbReference type="GeneID" id="85007317"/>
<evidence type="ECO:0000313" key="4">
    <source>
        <dbReference type="Proteomes" id="UP000006001"/>
    </source>
</evidence>
<dbReference type="PANTHER" id="PTHR42842">
    <property type="entry name" value="FAD/NAD(P)-BINDING OXIDOREDUCTASE"/>
    <property type="match status" value="1"/>
</dbReference>
<dbReference type="Pfam" id="PF21688">
    <property type="entry name" value="FAD-depend_C"/>
    <property type="match status" value="1"/>
</dbReference>
<organism evidence="3 4">
    <name type="scientific">Slackia exigua (strain ATCC 700122 / DSM 15923 / CIP 105133 / JCM 11022 / KCTC 5966 / S-7)</name>
    <dbReference type="NCBI Taxonomy" id="649764"/>
    <lineage>
        <taxon>Bacteria</taxon>
        <taxon>Bacillati</taxon>
        <taxon>Actinomycetota</taxon>
        <taxon>Coriobacteriia</taxon>
        <taxon>Eggerthellales</taxon>
        <taxon>Eggerthellaceae</taxon>
        <taxon>Slackia</taxon>
    </lineage>
</organism>
<evidence type="ECO:0000259" key="2">
    <source>
        <dbReference type="Pfam" id="PF21688"/>
    </source>
</evidence>
<gene>
    <name evidence="3" type="ORF">HMPREF0762_00722</name>
</gene>
<dbReference type="OrthoDB" id="7279140at2"/>
<dbReference type="Gene3D" id="3.50.50.60">
    <property type="entry name" value="FAD/NAD(P)-binding domain"/>
    <property type="match status" value="2"/>
</dbReference>
<name>D0WFX2_SLAES</name>